<dbReference type="Gene3D" id="3.30.710.10">
    <property type="entry name" value="Potassium Channel Kv1.1, Chain A"/>
    <property type="match status" value="1"/>
</dbReference>
<feature type="domain" description="BTB" evidence="1">
    <location>
        <begin position="23"/>
        <end position="96"/>
    </location>
</feature>
<reference evidence="2" key="1">
    <citation type="submission" date="2021-06" db="EMBL/GenBank/DDBJ databases">
        <authorList>
            <person name="Kallberg Y."/>
            <person name="Tangrot J."/>
            <person name="Rosling A."/>
        </authorList>
    </citation>
    <scope>NUCLEOTIDE SEQUENCE</scope>
    <source>
        <strain evidence="2">CL551</strain>
    </source>
</reference>
<dbReference type="SUPFAM" id="SSF54695">
    <property type="entry name" value="POZ domain"/>
    <property type="match status" value="1"/>
</dbReference>
<dbReference type="InterPro" id="IPR011705">
    <property type="entry name" value="BACK"/>
</dbReference>
<dbReference type="Pfam" id="PF07707">
    <property type="entry name" value="BACK"/>
    <property type="match status" value="1"/>
</dbReference>
<evidence type="ECO:0000313" key="2">
    <source>
        <dbReference type="EMBL" id="CAG8488768.1"/>
    </source>
</evidence>
<comment type="caution">
    <text evidence="2">The sequence shown here is derived from an EMBL/GenBank/DDBJ whole genome shotgun (WGS) entry which is preliminary data.</text>
</comment>
<dbReference type="PANTHER" id="PTHR24410:SF23">
    <property type="entry name" value="BTB DOMAIN-CONTAINING PROTEIN-RELATED"/>
    <property type="match status" value="1"/>
</dbReference>
<evidence type="ECO:0000313" key="3">
    <source>
        <dbReference type="Proteomes" id="UP000789342"/>
    </source>
</evidence>
<dbReference type="PROSITE" id="PS50097">
    <property type="entry name" value="BTB"/>
    <property type="match status" value="1"/>
</dbReference>
<dbReference type="InterPro" id="IPR000210">
    <property type="entry name" value="BTB/POZ_dom"/>
</dbReference>
<name>A0A9N8ZBI7_9GLOM</name>
<evidence type="ECO:0000259" key="1">
    <source>
        <dbReference type="PROSITE" id="PS50097"/>
    </source>
</evidence>
<sequence>MSEENYVNLSRDFIKFLETQKYCDLSITVGQGDSCKTFKAHSVILSARSKYFDRALSANWSKSEGDLLTFEKPNIKPEVFEIIIRYMYGGLLNLSDHQPIVILELLEAFDEFNITDLFKVMQMELIENHKDWLTCHFSTVHKVSNSHSFGHLQNFCTRILEEKPTCIFESEDFCELPQDVLRELLKRHDLQFEELDVWMHVIKWGMAQVPLTAGEGERFTTESWEDKDFSNLKERLREFLPLLKFNHIPKEEFWNRVEPFEKIFSPDHYRSIISTFFRKLRPSNSLSSPRRGPINSNLITTRHASLISSWIDFNVSDCDYGFETEDPEKIVWSRLIRENYAVLNHDNAGPWFGDLRIQGKNFKDECKSTCKQEYYEKPLRKLVSAFSVEDYEVFQIINRYNSI</sequence>
<dbReference type="Gene3D" id="1.25.40.420">
    <property type="match status" value="1"/>
</dbReference>
<dbReference type="CDD" id="cd18186">
    <property type="entry name" value="BTB_POZ_ZBTB_KLHL-like"/>
    <property type="match status" value="1"/>
</dbReference>
<dbReference type="InterPro" id="IPR051481">
    <property type="entry name" value="BTB-POZ/Galectin-3-binding"/>
</dbReference>
<dbReference type="PANTHER" id="PTHR24410">
    <property type="entry name" value="HL07962P-RELATED"/>
    <property type="match status" value="1"/>
</dbReference>
<gene>
    <name evidence="2" type="ORF">AMORRO_LOCUS2674</name>
</gene>
<accession>A0A9N8ZBI7</accession>
<organism evidence="2 3">
    <name type="scientific">Acaulospora morrowiae</name>
    <dbReference type="NCBI Taxonomy" id="94023"/>
    <lineage>
        <taxon>Eukaryota</taxon>
        <taxon>Fungi</taxon>
        <taxon>Fungi incertae sedis</taxon>
        <taxon>Mucoromycota</taxon>
        <taxon>Glomeromycotina</taxon>
        <taxon>Glomeromycetes</taxon>
        <taxon>Diversisporales</taxon>
        <taxon>Acaulosporaceae</taxon>
        <taxon>Acaulospora</taxon>
    </lineage>
</organism>
<dbReference type="Proteomes" id="UP000789342">
    <property type="component" value="Unassembled WGS sequence"/>
</dbReference>
<dbReference type="InterPro" id="IPR011333">
    <property type="entry name" value="SKP1/BTB/POZ_sf"/>
</dbReference>
<dbReference type="OrthoDB" id="298084at2759"/>
<dbReference type="SMART" id="SM00225">
    <property type="entry name" value="BTB"/>
    <property type="match status" value="1"/>
</dbReference>
<dbReference type="AlphaFoldDB" id="A0A9N8ZBI7"/>
<dbReference type="Pfam" id="PF00651">
    <property type="entry name" value="BTB"/>
    <property type="match status" value="1"/>
</dbReference>
<protein>
    <submittedName>
        <fullName evidence="2">1300_t:CDS:1</fullName>
    </submittedName>
</protein>
<keyword evidence="3" id="KW-1185">Reference proteome</keyword>
<proteinExistence type="predicted"/>
<dbReference type="EMBL" id="CAJVPV010001170">
    <property type="protein sequence ID" value="CAG8488768.1"/>
    <property type="molecule type" value="Genomic_DNA"/>
</dbReference>